<dbReference type="EMBL" id="KB446542">
    <property type="protein sequence ID" value="EME41219.1"/>
    <property type="molecule type" value="Genomic_DNA"/>
</dbReference>
<dbReference type="Proteomes" id="UP000016933">
    <property type="component" value="Unassembled WGS sequence"/>
</dbReference>
<protein>
    <submittedName>
        <fullName evidence="1">Uncharacterized protein</fullName>
    </submittedName>
</protein>
<dbReference type="AlphaFoldDB" id="N1PGI4"/>
<proteinExistence type="predicted"/>
<evidence type="ECO:0000313" key="1">
    <source>
        <dbReference type="EMBL" id="EME41219.1"/>
    </source>
</evidence>
<keyword evidence="2" id="KW-1185">Reference proteome</keyword>
<organism evidence="1 2">
    <name type="scientific">Dothistroma septosporum (strain NZE10 / CBS 128990)</name>
    <name type="common">Red band needle blight fungus</name>
    <name type="synonym">Mycosphaerella pini</name>
    <dbReference type="NCBI Taxonomy" id="675120"/>
    <lineage>
        <taxon>Eukaryota</taxon>
        <taxon>Fungi</taxon>
        <taxon>Dikarya</taxon>
        <taxon>Ascomycota</taxon>
        <taxon>Pezizomycotina</taxon>
        <taxon>Dothideomycetes</taxon>
        <taxon>Dothideomycetidae</taxon>
        <taxon>Mycosphaerellales</taxon>
        <taxon>Mycosphaerellaceae</taxon>
        <taxon>Dothistroma</taxon>
    </lineage>
</organism>
<feature type="non-terminal residue" evidence="1">
    <location>
        <position position="58"/>
    </location>
</feature>
<sequence>MTSATVASCSLSAGQEGRWVHNTSAHCQWIESLQRRVRHQRTRSDTAVVPVNQLIRLG</sequence>
<name>N1PGI4_DOTSN</name>
<reference evidence="2" key="1">
    <citation type="journal article" date="2012" name="PLoS Genet.">
        <title>The genomes of the fungal plant pathogens Cladosporium fulvum and Dothistroma septosporum reveal adaptation to different hosts and lifestyles but also signatures of common ancestry.</title>
        <authorList>
            <person name="de Wit P.J.G.M."/>
            <person name="van der Burgt A."/>
            <person name="Oekmen B."/>
            <person name="Stergiopoulos I."/>
            <person name="Abd-Elsalam K.A."/>
            <person name="Aerts A.L."/>
            <person name="Bahkali A.H."/>
            <person name="Beenen H.G."/>
            <person name="Chettri P."/>
            <person name="Cox M.P."/>
            <person name="Datema E."/>
            <person name="de Vries R.P."/>
            <person name="Dhillon B."/>
            <person name="Ganley A.R."/>
            <person name="Griffiths S.A."/>
            <person name="Guo Y."/>
            <person name="Hamelin R.C."/>
            <person name="Henrissat B."/>
            <person name="Kabir M.S."/>
            <person name="Jashni M.K."/>
            <person name="Kema G."/>
            <person name="Klaubauf S."/>
            <person name="Lapidus A."/>
            <person name="Levasseur A."/>
            <person name="Lindquist E."/>
            <person name="Mehrabi R."/>
            <person name="Ohm R.A."/>
            <person name="Owen T.J."/>
            <person name="Salamov A."/>
            <person name="Schwelm A."/>
            <person name="Schijlen E."/>
            <person name="Sun H."/>
            <person name="van den Burg H.A."/>
            <person name="van Ham R.C.H.J."/>
            <person name="Zhang S."/>
            <person name="Goodwin S.B."/>
            <person name="Grigoriev I.V."/>
            <person name="Collemare J."/>
            <person name="Bradshaw R.E."/>
        </authorList>
    </citation>
    <scope>NUCLEOTIDE SEQUENCE [LARGE SCALE GENOMIC DNA]</scope>
    <source>
        <strain evidence="2">NZE10 / CBS 128990</strain>
    </source>
</reference>
<evidence type="ECO:0000313" key="2">
    <source>
        <dbReference type="Proteomes" id="UP000016933"/>
    </source>
</evidence>
<reference evidence="1 2" key="2">
    <citation type="journal article" date="2012" name="PLoS Pathog.">
        <title>Diverse lifestyles and strategies of plant pathogenesis encoded in the genomes of eighteen Dothideomycetes fungi.</title>
        <authorList>
            <person name="Ohm R.A."/>
            <person name="Feau N."/>
            <person name="Henrissat B."/>
            <person name="Schoch C.L."/>
            <person name="Horwitz B.A."/>
            <person name="Barry K.W."/>
            <person name="Condon B.J."/>
            <person name="Copeland A.C."/>
            <person name="Dhillon B."/>
            <person name="Glaser F."/>
            <person name="Hesse C.N."/>
            <person name="Kosti I."/>
            <person name="LaButti K."/>
            <person name="Lindquist E.A."/>
            <person name="Lucas S."/>
            <person name="Salamov A.A."/>
            <person name="Bradshaw R.E."/>
            <person name="Ciuffetti L."/>
            <person name="Hamelin R.C."/>
            <person name="Kema G.H.J."/>
            <person name="Lawrence C."/>
            <person name="Scott J.A."/>
            <person name="Spatafora J.W."/>
            <person name="Turgeon B.G."/>
            <person name="de Wit P.J.G.M."/>
            <person name="Zhong S."/>
            <person name="Goodwin S.B."/>
            <person name="Grigoriev I.V."/>
        </authorList>
    </citation>
    <scope>NUCLEOTIDE SEQUENCE [LARGE SCALE GENOMIC DNA]</scope>
    <source>
        <strain evidence="2">NZE10 / CBS 128990</strain>
    </source>
</reference>
<accession>N1PGI4</accession>
<gene>
    <name evidence="1" type="ORF">DOTSEDRAFT_73589</name>
</gene>
<dbReference type="HOGENOM" id="CLU_2984473_0_0_1"/>